<dbReference type="AlphaFoldDB" id="A0A9N9E260"/>
<accession>A0A9N9E260</accession>
<dbReference type="EMBL" id="CAJVPI010003319">
    <property type="protein sequence ID" value="CAG8657134.1"/>
    <property type="molecule type" value="Genomic_DNA"/>
</dbReference>
<evidence type="ECO:0000313" key="1">
    <source>
        <dbReference type="EMBL" id="CAG8657134.1"/>
    </source>
</evidence>
<evidence type="ECO:0000313" key="2">
    <source>
        <dbReference type="Proteomes" id="UP000789739"/>
    </source>
</evidence>
<protein>
    <submittedName>
        <fullName evidence="1">340_t:CDS:1</fullName>
    </submittedName>
</protein>
<proteinExistence type="predicted"/>
<dbReference type="Gene3D" id="3.40.1190.10">
    <property type="entry name" value="Mur-like, catalytic domain"/>
    <property type="match status" value="1"/>
</dbReference>
<dbReference type="SUPFAM" id="SSF53623">
    <property type="entry name" value="MurD-like peptide ligases, catalytic domain"/>
    <property type="match status" value="1"/>
</dbReference>
<dbReference type="InterPro" id="IPR036565">
    <property type="entry name" value="Mur-like_cat_sf"/>
</dbReference>
<reference evidence="1" key="1">
    <citation type="submission" date="2021-06" db="EMBL/GenBank/DDBJ databases">
        <authorList>
            <person name="Kallberg Y."/>
            <person name="Tangrot J."/>
            <person name="Rosling A."/>
        </authorList>
    </citation>
    <scope>NUCLEOTIDE SEQUENCE</scope>
    <source>
        <strain evidence="1">BR232B</strain>
    </source>
</reference>
<dbReference type="OrthoDB" id="5212574at2759"/>
<organism evidence="1 2">
    <name type="scientific">Paraglomus brasilianum</name>
    <dbReference type="NCBI Taxonomy" id="144538"/>
    <lineage>
        <taxon>Eukaryota</taxon>
        <taxon>Fungi</taxon>
        <taxon>Fungi incertae sedis</taxon>
        <taxon>Mucoromycota</taxon>
        <taxon>Glomeromycotina</taxon>
        <taxon>Glomeromycetes</taxon>
        <taxon>Paraglomerales</taxon>
        <taxon>Paraglomeraceae</taxon>
        <taxon>Paraglomus</taxon>
    </lineage>
</organism>
<gene>
    <name evidence="1" type="ORF">PBRASI_LOCUS10582</name>
</gene>
<dbReference type="Proteomes" id="UP000789739">
    <property type="component" value="Unassembled WGS sequence"/>
</dbReference>
<sequence length="94" mass="10341">MDYMGILGETMDLIAKEKAGILKPKGKTVFAPPNFGEIPNDQEGSRFASVRRELLVDGVHNIPAASALRSFIDNEFDKIKPIHWLKTVGISCNA</sequence>
<comment type="caution">
    <text evidence="1">The sequence shown here is derived from an EMBL/GenBank/DDBJ whole genome shotgun (WGS) entry which is preliminary data.</text>
</comment>
<keyword evidence="2" id="KW-1185">Reference proteome</keyword>
<dbReference type="GO" id="GO:0005524">
    <property type="term" value="F:ATP binding"/>
    <property type="evidence" value="ECO:0007669"/>
    <property type="project" value="InterPro"/>
</dbReference>
<name>A0A9N9E260_9GLOM</name>